<evidence type="ECO:0000256" key="5">
    <source>
        <dbReference type="SAM" id="Phobius"/>
    </source>
</evidence>
<keyword evidence="4 5" id="KW-0472">Membrane</keyword>
<dbReference type="Pfam" id="PF01957">
    <property type="entry name" value="NfeD"/>
    <property type="match status" value="1"/>
</dbReference>
<evidence type="ECO:0000313" key="7">
    <source>
        <dbReference type="EMBL" id="SQH74034.1"/>
    </source>
</evidence>
<feature type="transmembrane region" description="Helical" evidence="5">
    <location>
        <begin position="57"/>
        <end position="75"/>
    </location>
</feature>
<sequence length="162" mass="17325">MISGGNMEFSNPIVIWACLGVFLMLAEIMIPGGIVILLGGACLVVAGALAVGFVDGIVQALTLWFIASIVLLLSFRKVTQKLVGGDVHVANTDEELELYNQIALVKQAIGPAQKQGRIEFQGTEWSALGDGSEIAAGTRVRIICRENIGFVVEPYEGTEYTK</sequence>
<dbReference type="GO" id="GO:0005886">
    <property type="term" value="C:plasma membrane"/>
    <property type="evidence" value="ECO:0007669"/>
    <property type="project" value="TreeGrafter"/>
</dbReference>
<dbReference type="InterPro" id="IPR002810">
    <property type="entry name" value="NfeD-like_C"/>
</dbReference>
<reference evidence="8" key="1">
    <citation type="submission" date="2018-06" db="EMBL/GenBank/DDBJ databases">
        <authorList>
            <person name="Cea G.-C."/>
            <person name="William W."/>
        </authorList>
    </citation>
    <scope>NUCLEOTIDE SEQUENCE [LARGE SCALE GENOMIC DNA]</scope>
    <source>
        <strain evidence="8">DB21MT-2</strain>
    </source>
</reference>
<feature type="transmembrane region" description="Helical" evidence="5">
    <location>
        <begin position="13"/>
        <end position="30"/>
    </location>
</feature>
<dbReference type="PANTHER" id="PTHR33507:SF3">
    <property type="entry name" value="INNER MEMBRANE PROTEIN YBBJ"/>
    <property type="match status" value="1"/>
</dbReference>
<evidence type="ECO:0000313" key="8">
    <source>
        <dbReference type="Proteomes" id="UP000250123"/>
    </source>
</evidence>
<dbReference type="AlphaFoldDB" id="A0A330LX47"/>
<evidence type="ECO:0000256" key="3">
    <source>
        <dbReference type="ARBA" id="ARBA00022989"/>
    </source>
</evidence>
<dbReference type="KEGG" id="sbk:SHEWBE_0033"/>
<evidence type="ECO:0000259" key="6">
    <source>
        <dbReference type="Pfam" id="PF01957"/>
    </source>
</evidence>
<dbReference type="InterPro" id="IPR012340">
    <property type="entry name" value="NA-bd_OB-fold"/>
</dbReference>
<feature type="domain" description="NfeD-like C-terminal" evidence="6">
    <location>
        <begin position="101"/>
        <end position="154"/>
    </location>
</feature>
<keyword evidence="3 5" id="KW-1133">Transmembrane helix</keyword>
<dbReference type="Gene3D" id="2.40.50.140">
    <property type="entry name" value="Nucleic acid-binding proteins"/>
    <property type="match status" value="1"/>
</dbReference>
<proteinExistence type="predicted"/>
<dbReference type="Proteomes" id="UP000250123">
    <property type="component" value="Chromosome SHEWBE"/>
</dbReference>
<accession>A0A330LX47</accession>
<protein>
    <recommendedName>
        <fullName evidence="6">NfeD-like C-terminal domain-containing protein</fullName>
    </recommendedName>
</protein>
<evidence type="ECO:0000256" key="4">
    <source>
        <dbReference type="ARBA" id="ARBA00023136"/>
    </source>
</evidence>
<dbReference type="EMBL" id="LS483452">
    <property type="protein sequence ID" value="SQH74034.1"/>
    <property type="molecule type" value="Genomic_DNA"/>
</dbReference>
<organism evidence="7 8">
    <name type="scientific">Shewanella benthica</name>
    <dbReference type="NCBI Taxonomy" id="43661"/>
    <lineage>
        <taxon>Bacteria</taxon>
        <taxon>Pseudomonadati</taxon>
        <taxon>Pseudomonadota</taxon>
        <taxon>Gammaproteobacteria</taxon>
        <taxon>Alteromonadales</taxon>
        <taxon>Shewanellaceae</taxon>
        <taxon>Shewanella</taxon>
    </lineage>
</organism>
<dbReference type="PANTHER" id="PTHR33507">
    <property type="entry name" value="INNER MEMBRANE PROTEIN YBBJ"/>
    <property type="match status" value="1"/>
</dbReference>
<keyword evidence="2 5" id="KW-0812">Transmembrane</keyword>
<comment type="subcellular location">
    <subcellularLocation>
        <location evidence="1">Membrane</location>
        <topology evidence="1">Multi-pass membrane protein</topology>
    </subcellularLocation>
</comment>
<gene>
    <name evidence="7" type="ORF">SHEWBE_0033</name>
</gene>
<evidence type="ECO:0000256" key="2">
    <source>
        <dbReference type="ARBA" id="ARBA00022692"/>
    </source>
</evidence>
<name>A0A330LX47_9GAMM</name>
<evidence type="ECO:0000256" key="1">
    <source>
        <dbReference type="ARBA" id="ARBA00004141"/>
    </source>
</evidence>
<dbReference type="InterPro" id="IPR052165">
    <property type="entry name" value="Membrane_assoc_protease"/>
</dbReference>